<comment type="caution">
    <text evidence="5">The sequence shown here is derived from an EMBL/GenBank/DDBJ whole genome shotgun (WGS) entry which is preliminary data.</text>
</comment>
<evidence type="ECO:0000256" key="1">
    <source>
        <dbReference type="ARBA" id="ARBA00022741"/>
    </source>
</evidence>
<organism evidence="5">
    <name type="scientific">marine sediment metagenome</name>
    <dbReference type="NCBI Taxonomy" id="412755"/>
    <lineage>
        <taxon>unclassified sequences</taxon>
        <taxon>metagenomes</taxon>
        <taxon>ecological metagenomes</taxon>
    </lineage>
</organism>
<dbReference type="Pfam" id="PF17871">
    <property type="entry name" value="AAA_lid_9"/>
    <property type="match status" value="1"/>
</dbReference>
<dbReference type="InterPro" id="IPR050130">
    <property type="entry name" value="ClpA_ClpB"/>
</dbReference>
<dbReference type="EMBL" id="BARS01045638">
    <property type="protein sequence ID" value="GAG34966.1"/>
    <property type="molecule type" value="Genomic_DNA"/>
</dbReference>
<dbReference type="PANTHER" id="PTHR11638:SF181">
    <property type="entry name" value="ATPASE SUBUNIT OF ATP-DEPENDENT PROTEASE"/>
    <property type="match status" value="1"/>
</dbReference>
<keyword evidence="1" id="KW-0547">Nucleotide-binding</keyword>
<proteinExistence type="predicted"/>
<protein>
    <recommendedName>
        <fullName evidence="4">AAA+ ATPase domain-containing protein</fullName>
    </recommendedName>
</protein>
<dbReference type="GO" id="GO:0034605">
    <property type="term" value="P:cellular response to heat"/>
    <property type="evidence" value="ECO:0007669"/>
    <property type="project" value="TreeGrafter"/>
</dbReference>
<dbReference type="PANTHER" id="PTHR11638">
    <property type="entry name" value="ATP-DEPENDENT CLP PROTEASE"/>
    <property type="match status" value="1"/>
</dbReference>
<dbReference type="Gene3D" id="3.40.50.300">
    <property type="entry name" value="P-loop containing nucleotide triphosphate hydrolases"/>
    <property type="match status" value="2"/>
</dbReference>
<dbReference type="GO" id="GO:0005737">
    <property type="term" value="C:cytoplasm"/>
    <property type="evidence" value="ECO:0007669"/>
    <property type="project" value="TreeGrafter"/>
</dbReference>
<dbReference type="CDD" id="cd00009">
    <property type="entry name" value="AAA"/>
    <property type="match status" value="1"/>
</dbReference>
<dbReference type="InterPro" id="IPR027417">
    <property type="entry name" value="P-loop_NTPase"/>
</dbReference>
<name>X0YDV2_9ZZZZ</name>
<dbReference type="SMART" id="SM00382">
    <property type="entry name" value="AAA"/>
    <property type="match status" value="1"/>
</dbReference>
<keyword evidence="3" id="KW-0143">Chaperone</keyword>
<evidence type="ECO:0000313" key="5">
    <source>
        <dbReference type="EMBL" id="GAG34966.1"/>
    </source>
</evidence>
<dbReference type="PROSITE" id="PS00870">
    <property type="entry name" value="CLPAB_1"/>
    <property type="match status" value="1"/>
</dbReference>
<keyword evidence="2" id="KW-0067">ATP-binding</keyword>
<sequence length="248" mass="26493">PGVRGAAPAGPPAEGAALAQFTIDLTARAEAGEIDPVFGRDQEIRQMIDIFARRRKNNPILVGEPGTGKTAIVEGLALRITQGDVPPILKNVRLITLDLGLLQAGAGVKGEFENRLKNVISEIKSSETPIVTFIDEAHTLIGAGGAAGGSDAANLLKPALARGELRTVAATTWAEYKKYFEKDAALERRFQLVTCDEPSAESATVMLRGLKDRYEKHHKVVVLDEAVAAAAELSSRYISGRFLPDKAV</sequence>
<evidence type="ECO:0000259" key="4">
    <source>
        <dbReference type="SMART" id="SM00382"/>
    </source>
</evidence>
<dbReference type="GO" id="GO:0016887">
    <property type="term" value="F:ATP hydrolysis activity"/>
    <property type="evidence" value="ECO:0007669"/>
    <property type="project" value="InterPro"/>
</dbReference>
<feature type="non-terminal residue" evidence="5">
    <location>
        <position position="1"/>
    </location>
</feature>
<dbReference type="InterPro" id="IPR041546">
    <property type="entry name" value="ClpA/ClpB_AAA_lid"/>
</dbReference>
<dbReference type="GO" id="GO:0005524">
    <property type="term" value="F:ATP binding"/>
    <property type="evidence" value="ECO:0007669"/>
    <property type="project" value="UniProtKB-KW"/>
</dbReference>
<dbReference type="InterPro" id="IPR018368">
    <property type="entry name" value="ClpA/B_CS1"/>
</dbReference>
<dbReference type="FunFam" id="3.40.50.300:FF:000010">
    <property type="entry name" value="Chaperone clpB 1, putative"/>
    <property type="match status" value="1"/>
</dbReference>
<evidence type="ECO:0000256" key="3">
    <source>
        <dbReference type="ARBA" id="ARBA00023186"/>
    </source>
</evidence>
<reference evidence="5" key="1">
    <citation type="journal article" date="2014" name="Front. Microbiol.">
        <title>High frequency of phylogenetically diverse reductive dehalogenase-homologous genes in deep subseafloor sedimentary metagenomes.</title>
        <authorList>
            <person name="Kawai M."/>
            <person name="Futagami T."/>
            <person name="Toyoda A."/>
            <person name="Takaki Y."/>
            <person name="Nishi S."/>
            <person name="Hori S."/>
            <person name="Arai W."/>
            <person name="Tsubouchi T."/>
            <person name="Morono Y."/>
            <person name="Uchiyama I."/>
            <person name="Ito T."/>
            <person name="Fujiyama A."/>
            <person name="Inagaki F."/>
            <person name="Takami H."/>
        </authorList>
    </citation>
    <scope>NUCLEOTIDE SEQUENCE</scope>
    <source>
        <strain evidence="5">Expedition CK06-06</strain>
    </source>
</reference>
<dbReference type="AlphaFoldDB" id="X0YDV2"/>
<dbReference type="InterPro" id="IPR003959">
    <property type="entry name" value="ATPase_AAA_core"/>
</dbReference>
<evidence type="ECO:0000256" key="2">
    <source>
        <dbReference type="ARBA" id="ARBA00022840"/>
    </source>
</evidence>
<dbReference type="InterPro" id="IPR003593">
    <property type="entry name" value="AAA+_ATPase"/>
</dbReference>
<dbReference type="SUPFAM" id="SSF52540">
    <property type="entry name" value="P-loop containing nucleoside triphosphate hydrolases"/>
    <property type="match status" value="1"/>
</dbReference>
<feature type="non-terminal residue" evidence="5">
    <location>
        <position position="248"/>
    </location>
</feature>
<feature type="domain" description="AAA+ ATPase" evidence="4">
    <location>
        <begin position="55"/>
        <end position="200"/>
    </location>
</feature>
<gene>
    <name evidence="5" type="ORF">S01H1_68802</name>
</gene>
<dbReference type="Pfam" id="PF00004">
    <property type="entry name" value="AAA"/>
    <property type="match status" value="1"/>
</dbReference>
<accession>X0YDV2</accession>